<evidence type="ECO:0000256" key="1">
    <source>
        <dbReference type="SAM" id="MobiDB-lite"/>
    </source>
</evidence>
<proteinExistence type="predicted"/>
<dbReference type="AlphaFoldDB" id="A0A9P0HSS5"/>
<protein>
    <submittedName>
        <fullName evidence="2">Uncharacterized protein</fullName>
    </submittedName>
</protein>
<feature type="region of interest" description="Disordered" evidence="1">
    <location>
        <begin position="15"/>
        <end position="63"/>
    </location>
</feature>
<name>A0A9P0HSS5_NEZVI</name>
<gene>
    <name evidence="2" type="ORF">NEZAVI_LOCUS14961</name>
</gene>
<organism evidence="2 3">
    <name type="scientific">Nezara viridula</name>
    <name type="common">Southern green stink bug</name>
    <name type="synonym">Cimex viridulus</name>
    <dbReference type="NCBI Taxonomy" id="85310"/>
    <lineage>
        <taxon>Eukaryota</taxon>
        <taxon>Metazoa</taxon>
        <taxon>Ecdysozoa</taxon>
        <taxon>Arthropoda</taxon>
        <taxon>Hexapoda</taxon>
        <taxon>Insecta</taxon>
        <taxon>Pterygota</taxon>
        <taxon>Neoptera</taxon>
        <taxon>Paraneoptera</taxon>
        <taxon>Hemiptera</taxon>
        <taxon>Heteroptera</taxon>
        <taxon>Panheteroptera</taxon>
        <taxon>Pentatomomorpha</taxon>
        <taxon>Pentatomoidea</taxon>
        <taxon>Pentatomidae</taxon>
        <taxon>Pentatominae</taxon>
        <taxon>Nezara</taxon>
    </lineage>
</organism>
<keyword evidence="3" id="KW-1185">Reference proteome</keyword>
<reference evidence="2" key="1">
    <citation type="submission" date="2022-01" db="EMBL/GenBank/DDBJ databases">
        <authorList>
            <person name="King R."/>
        </authorList>
    </citation>
    <scope>NUCLEOTIDE SEQUENCE</scope>
</reference>
<sequence>MFRVLRPTTPDFATFSTIVSRDSEEDPPKARSTDLGQELEEQESAGRVEVGNGGEVGLTEVSAPPPFPSLSPLSLSSLDTTTAFYIIPIPYPFLKTDLFIKYNLLLK</sequence>
<evidence type="ECO:0000313" key="3">
    <source>
        <dbReference type="Proteomes" id="UP001152798"/>
    </source>
</evidence>
<dbReference type="Proteomes" id="UP001152798">
    <property type="component" value="Chromosome 7"/>
</dbReference>
<evidence type="ECO:0000313" key="2">
    <source>
        <dbReference type="EMBL" id="CAH1407179.1"/>
    </source>
</evidence>
<accession>A0A9P0HSS5</accession>
<dbReference type="EMBL" id="OV725083">
    <property type="protein sequence ID" value="CAH1407179.1"/>
    <property type="molecule type" value="Genomic_DNA"/>
</dbReference>